<organism evidence="1 2">
    <name type="scientific">Gordonia phage GordTnk2</name>
    <dbReference type="NCBI Taxonomy" id="1622192"/>
    <lineage>
        <taxon>Viruses</taxon>
        <taxon>Duplodnaviria</taxon>
        <taxon>Heunggongvirae</taxon>
        <taxon>Uroviricota</taxon>
        <taxon>Caudoviricetes</taxon>
        <taxon>Gordtnkvirus</taxon>
        <taxon>Gordtnkvirus gordtnk2</taxon>
    </lineage>
</organism>
<dbReference type="InterPro" id="IPR036614">
    <property type="entry name" value="RusA-like_sf"/>
</dbReference>
<dbReference type="KEGG" id="vg:26795097"/>
<name>A0A0E3T7T9_9CAUD</name>
<dbReference type="GO" id="GO:0006310">
    <property type="term" value="P:DNA recombination"/>
    <property type="evidence" value="ECO:0007669"/>
    <property type="project" value="InterPro"/>
</dbReference>
<proteinExistence type="predicted"/>
<dbReference type="SUPFAM" id="SSF103084">
    <property type="entry name" value="Holliday junction resolvase RusA"/>
    <property type="match status" value="1"/>
</dbReference>
<sequence>MITQIFAVPLNPQPWKVPPASGIRKGNKVFVKFGQDEGGAAFKLGVKESLESQGAFMMEPGYSLDIYTWRKREQYKDKANRTRTKNKVDGTNMQKLIEDALTGTCFHDDVDNIVIRTIQVEQSIATVPRMVLVVRGELEIIDGGIGTNNFFAAIPPDVRTETEEKYRNMMLRIQNPVTKINNEW</sequence>
<dbReference type="InterPro" id="IPR008822">
    <property type="entry name" value="Endonuclease_RusA-like"/>
</dbReference>
<dbReference type="GeneID" id="26795097"/>
<dbReference type="Pfam" id="PF05866">
    <property type="entry name" value="RusA"/>
    <property type="match status" value="1"/>
</dbReference>
<dbReference type="GO" id="GO:0006281">
    <property type="term" value="P:DNA repair"/>
    <property type="evidence" value="ECO:0007669"/>
    <property type="project" value="InterPro"/>
</dbReference>
<gene>
    <name evidence="1" type="ORF">GordTnk2_50</name>
</gene>
<dbReference type="Proteomes" id="UP000033020">
    <property type="component" value="Segment"/>
</dbReference>
<evidence type="ECO:0000313" key="1">
    <source>
        <dbReference type="EMBL" id="AKC02790.1"/>
    </source>
</evidence>
<reference evidence="1 2" key="1">
    <citation type="journal article" date="2015" name="Sci. Rep.">
        <title>Bacteriophages of wastewater foaming-associated filamentous Gordonia reduce host levels in raw activated sludge.</title>
        <authorList>
            <person name="Liu M."/>
            <person name="Gill J.J."/>
            <person name="Young R."/>
            <person name="Summer E.J."/>
        </authorList>
    </citation>
    <scope>NUCLEOTIDE SEQUENCE [LARGE SCALE GENOMIC DNA]</scope>
</reference>
<keyword evidence="2" id="KW-1185">Reference proteome</keyword>
<evidence type="ECO:0000313" key="2">
    <source>
        <dbReference type="Proteomes" id="UP000033020"/>
    </source>
</evidence>
<dbReference type="RefSeq" id="YP_009223958.1">
    <property type="nucleotide sequence ID" value="NC_029074.1"/>
</dbReference>
<dbReference type="EMBL" id="KP790008">
    <property type="protein sequence ID" value="AKC02790.1"/>
    <property type="molecule type" value="Genomic_DNA"/>
</dbReference>
<accession>A0A0E3T7T9</accession>
<protein>
    <submittedName>
        <fullName evidence="1">RusA-like ribonuclease</fullName>
    </submittedName>
</protein>
<dbReference type="GO" id="GO:0000287">
    <property type="term" value="F:magnesium ion binding"/>
    <property type="evidence" value="ECO:0007669"/>
    <property type="project" value="InterPro"/>
</dbReference>